<dbReference type="AlphaFoldDB" id="A0A0N8KFU1"/>
<name>A0A0N8KFU1_9BACT</name>
<evidence type="ECO:0000256" key="1">
    <source>
        <dbReference type="SAM" id="Phobius"/>
    </source>
</evidence>
<proteinExistence type="predicted"/>
<reference evidence="2 3" key="1">
    <citation type="submission" date="2015-09" db="EMBL/GenBank/DDBJ databases">
        <title>Identification and resolution of microdiversity through metagenomic sequencing of parallel consortia.</title>
        <authorList>
            <person name="Nelson W.C."/>
            <person name="Romine M.F."/>
            <person name="Lindemann S.R."/>
        </authorList>
    </citation>
    <scope>NUCLEOTIDE SEQUENCE [LARGE SCALE GENOMIC DNA]</scope>
    <source>
        <strain evidence="2">HL-49</strain>
    </source>
</reference>
<keyword evidence="1" id="KW-1133">Transmembrane helix</keyword>
<gene>
    <name evidence="2" type="ORF">HLUCCX10_09825</name>
</gene>
<keyword evidence="1" id="KW-0812">Transmembrane</keyword>
<dbReference type="STRING" id="1305737.GCA_000526355_02751"/>
<feature type="transmembrane region" description="Helical" evidence="1">
    <location>
        <begin position="91"/>
        <end position="114"/>
    </location>
</feature>
<dbReference type="OrthoDB" id="980906at2"/>
<protein>
    <submittedName>
        <fullName evidence="2">Putative membrane protein</fullName>
    </submittedName>
</protein>
<feature type="transmembrane region" description="Helical" evidence="1">
    <location>
        <begin position="120"/>
        <end position="141"/>
    </location>
</feature>
<dbReference type="EMBL" id="LJXT01000056">
    <property type="protein sequence ID" value="KPQ15082.1"/>
    <property type="molecule type" value="Genomic_DNA"/>
</dbReference>
<organism evidence="2 3">
    <name type="scientific">Algoriphagus marincola HL-49</name>
    <dbReference type="NCBI Taxonomy" id="1305737"/>
    <lineage>
        <taxon>Bacteria</taxon>
        <taxon>Pseudomonadati</taxon>
        <taxon>Bacteroidota</taxon>
        <taxon>Cytophagia</taxon>
        <taxon>Cytophagales</taxon>
        <taxon>Cyclobacteriaceae</taxon>
        <taxon>Algoriphagus</taxon>
    </lineage>
</organism>
<evidence type="ECO:0000313" key="3">
    <source>
        <dbReference type="Proteomes" id="UP000050421"/>
    </source>
</evidence>
<dbReference type="eggNOG" id="ENOG50338BQ">
    <property type="taxonomic scope" value="Bacteria"/>
</dbReference>
<sequence>MTLIPFFSETLVSSYSKEEVMEHISKKTLEVNFLDKSIYLRPKHIAFNGIVGKNTFRISKVIQRSNTFLPLILGEVEDTPRGSILFLRYKLFPGALFFVLFWSFILLGFSAYYFGLQQDIVNGSICLTLAGLNYALALFFFHRQVRNSREDFHELINLQIKD</sequence>
<dbReference type="PATRIC" id="fig|1305737.6.peg.2586"/>
<dbReference type="Proteomes" id="UP000050421">
    <property type="component" value="Unassembled WGS sequence"/>
</dbReference>
<accession>A0A0N8KFU1</accession>
<keyword evidence="1" id="KW-0472">Membrane</keyword>
<comment type="caution">
    <text evidence="2">The sequence shown here is derived from an EMBL/GenBank/DDBJ whole genome shotgun (WGS) entry which is preliminary data.</text>
</comment>
<evidence type="ECO:0000313" key="2">
    <source>
        <dbReference type="EMBL" id="KPQ15082.1"/>
    </source>
</evidence>